<dbReference type="InterPro" id="IPR022409">
    <property type="entry name" value="PKD/Chitinase_dom"/>
</dbReference>
<keyword evidence="6" id="KW-0119">Carbohydrate metabolism</keyword>
<evidence type="ECO:0000259" key="10">
    <source>
        <dbReference type="PROSITE" id="PS51910"/>
    </source>
</evidence>
<dbReference type="InterPro" id="IPR001579">
    <property type="entry name" value="Glyco_hydro_18_chit_AS"/>
</dbReference>
<organism evidence="11 12">
    <name type="scientific">Aquimarina intermedia</name>
    <dbReference type="NCBI Taxonomy" id="350814"/>
    <lineage>
        <taxon>Bacteria</taxon>
        <taxon>Pseudomonadati</taxon>
        <taxon>Bacteroidota</taxon>
        <taxon>Flavobacteriia</taxon>
        <taxon>Flavobacteriales</taxon>
        <taxon>Flavobacteriaceae</taxon>
        <taxon>Aquimarina</taxon>
    </lineage>
</organism>
<keyword evidence="7 8" id="KW-0326">Glycosidase</keyword>
<evidence type="ECO:0000256" key="8">
    <source>
        <dbReference type="RuleBase" id="RU000489"/>
    </source>
</evidence>
<dbReference type="InterPro" id="IPR011583">
    <property type="entry name" value="Chitinase_II/V-like_cat"/>
</dbReference>
<sequence>MPAGSYTITVKTFDNEDGEGSSSVSITVTGSESGSCTAPAWVSGQGYTGGQIVSYQGHEYKAKWWTQQTPGGSEWEDHGPCDGSGNPPTGSCTAPVWVSGQAYNGGDVVSLDGREYKAKWWTNQNPVGSSDWEDLGACDGGGNPPNGAPQVSLTSPSGGQSFVQGTTISINANASDTDGSIAKVEFNVDGSMIGQDTSAPYTINWTASLGNHTITAKATDNDNKSTTSTAVTVTVTSDGGSGCQGDGFKVVGYSPSWQGDANNIQYDKLTHINYAFAIPRGDGSLEPLANAGKLRQIVSLGHAQGVKVLIAVGGWELGDGSGVDTRFVQLASNASARTAFVNNMISFVNEYNLDGVDMDWEYSDNGSEPQNYELLMRELAQALHSRGKLLTAAVVAQGWAGNGILSGVFNDVDFLNLMAYDGGDGASHSPYSYAESSLNYCLGRGLPKSKAVLGVPFYGRPSWKSYATLIAEGADPNSDVHQGVHYNGIPTIKAKTELAQQRGGGIMMWELSHDTSSQVTSLLTAINQVAGSSCGPENVVPQVAVISPADRATFTAGNTVNISANASDSDGNVTKVAFYIDGNLISEDTVSPYLANWIATSGNHTITARATDNAGAVRTSTLVSISVNGDTTNQPPTVSITGPGNDASFTTGQNVAITANANDTDGSISKVVFYVDGNMISEDTSAPYSTNWTSTVGSHSVTAIATDDDNANTTSAVINITVQNDTGGSGCDAQQNVDGSPYNTGDKVQNFGKEYECIVGGWCTVGGPYAPGDPNGWAWPDAWKELGDCSGGNPPGGNEAPTVSITQPVNGQSFTVGSSITIHASASDSDGNVTKVEFYRNGTKIGEDTNSPYSFTWNNASSGSYSLIAKAIDDDNAIGESITVNISVGSTNPPNPGGDLPKRLLVGYWHNFINPAGPMKLSEVSDKWDVVNIAFAVPTVPVGSTMTFTPDPAIYSRV</sequence>
<gene>
    <name evidence="11" type="ORF">BD809_10234</name>
</gene>
<accession>A0A5S5C949</accession>
<dbReference type="RefSeq" id="WP_211356684.1">
    <property type="nucleotide sequence ID" value="NZ_VNHU01000002.1"/>
</dbReference>
<evidence type="ECO:0000256" key="9">
    <source>
        <dbReference type="SAM" id="MobiDB-lite"/>
    </source>
</evidence>
<dbReference type="CDD" id="cd12215">
    <property type="entry name" value="ChiC_BD"/>
    <property type="match status" value="2"/>
</dbReference>
<evidence type="ECO:0000256" key="5">
    <source>
        <dbReference type="ARBA" id="ARBA00023024"/>
    </source>
</evidence>
<evidence type="ECO:0000256" key="1">
    <source>
        <dbReference type="ARBA" id="ARBA00000822"/>
    </source>
</evidence>
<dbReference type="GO" id="GO:0005576">
    <property type="term" value="C:extracellular region"/>
    <property type="evidence" value="ECO:0007669"/>
    <property type="project" value="InterPro"/>
</dbReference>
<evidence type="ECO:0000313" key="11">
    <source>
        <dbReference type="EMBL" id="TYP75827.1"/>
    </source>
</evidence>
<dbReference type="GO" id="GO:0006032">
    <property type="term" value="P:chitin catabolic process"/>
    <property type="evidence" value="ECO:0007669"/>
    <property type="project" value="UniProtKB-KW"/>
</dbReference>
<dbReference type="PANTHER" id="PTHR11177:SF317">
    <property type="entry name" value="CHITINASE 12-RELATED"/>
    <property type="match status" value="1"/>
</dbReference>
<dbReference type="EMBL" id="VNHU01000002">
    <property type="protein sequence ID" value="TYP75827.1"/>
    <property type="molecule type" value="Genomic_DNA"/>
</dbReference>
<proteinExistence type="inferred from homology"/>
<dbReference type="GO" id="GO:0030246">
    <property type="term" value="F:carbohydrate binding"/>
    <property type="evidence" value="ECO:0007669"/>
    <property type="project" value="InterPro"/>
</dbReference>
<evidence type="ECO:0000256" key="3">
    <source>
        <dbReference type="ARBA" id="ARBA00012729"/>
    </source>
</evidence>
<feature type="compositionally biased region" description="Polar residues" evidence="9">
    <location>
        <begin position="149"/>
        <end position="159"/>
    </location>
</feature>
<dbReference type="EC" id="3.2.1.14" evidence="3"/>
<evidence type="ECO:0000256" key="6">
    <source>
        <dbReference type="ARBA" id="ARBA00023277"/>
    </source>
</evidence>
<feature type="domain" description="GH18" evidence="10">
    <location>
        <begin position="248"/>
        <end position="533"/>
    </location>
</feature>
<dbReference type="PROSITE" id="PS51910">
    <property type="entry name" value="GH18_2"/>
    <property type="match status" value="1"/>
</dbReference>
<dbReference type="InterPro" id="IPR017853">
    <property type="entry name" value="GH"/>
</dbReference>
<dbReference type="PROSITE" id="PS01095">
    <property type="entry name" value="GH18_1"/>
    <property type="match status" value="1"/>
</dbReference>
<name>A0A5S5C949_9FLAO</name>
<dbReference type="PANTHER" id="PTHR11177">
    <property type="entry name" value="CHITINASE"/>
    <property type="match status" value="1"/>
</dbReference>
<comment type="catalytic activity">
    <reaction evidence="1">
        <text>Random endo-hydrolysis of N-acetyl-beta-D-glucosaminide (1-&gt;4)-beta-linkages in chitin and chitodextrins.</text>
        <dbReference type="EC" id="3.2.1.14"/>
    </reaction>
</comment>
<evidence type="ECO:0000256" key="7">
    <source>
        <dbReference type="ARBA" id="ARBA00023295"/>
    </source>
</evidence>
<dbReference type="GO" id="GO:0008061">
    <property type="term" value="F:chitin binding"/>
    <property type="evidence" value="ECO:0007669"/>
    <property type="project" value="InterPro"/>
</dbReference>
<comment type="similarity">
    <text evidence="2">Belongs to the glycosyl hydrolase 18 family. Chitinase class II subfamily.</text>
</comment>
<dbReference type="SMART" id="SM00495">
    <property type="entry name" value="ChtBD3"/>
    <property type="match status" value="3"/>
</dbReference>
<dbReference type="Pfam" id="PF00704">
    <property type="entry name" value="Glyco_hydro_18"/>
    <property type="match status" value="1"/>
</dbReference>
<evidence type="ECO:0000256" key="4">
    <source>
        <dbReference type="ARBA" id="ARBA00022801"/>
    </source>
</evidence>
<dbReference type="InterPro" id="IPR050314">
    <property type="entry name" value="Glycosyl_Hydrlase_18"/>
</dbReference>
<dbReference type="AlphaFoldDB" id="A0A5S5C949"/>
<protein>
    <recommendedName>
        <fullName evidence="3">chitinase</fullName>
        <ecNumber evidence="3">3.2.1.14</ecNumber>
    </recommendedName>
</protein>
<dbReference type="Gene3D" id="3.40.5.30">
    <property type="entry name" value="(Trans)glycosidases - domain 2"/>
    <property type="match status" value="1"/>
</dbReference>
<dbReference type="InterPro" id="IPR036573">
    <property type="entry name" value="CBM_sf_5/12"/>
</dbReference>
<dbReference type="Gene3D" id="2.10.10.20">
    <property type="entry name" value="Carbohydrate-binding module superfamily 5/12"/>
    <property type="match status" value="2"/>
</dbReference>
<dbReference type="Gene3D" id="2.60.40.10">
    <property type="entry name" value="Immunoglobulins"/>
    <property type="match status" value="4"/>
</dbReference>
<evidence type="ECO:0000313" key="12">
    <source>
        <dbReference type="Proteomes" id="UP000324376"/>
    </source>
</evidence>
<dbReference type="InterPro" id="IPR001223">
    <property type="entry name" value="Glyco_hydro18_cat"/>
</dbReference>
<keyword evidence="5" id="KW-0146">Chitin degradation</keyword>
<comment type="caution">
    <text evidence="11">The sequence shown here is derived from an EMBL/GenBank/DDBJ whole genome shotgun (WGS) entry which is preliminary data.</text>
</comment>
<dbReference type="InterPro" id="IPR003610">
    <property type="entry name" value="CBM5/12"/>
</dbReference>
<keyword evidence="12" id="KW-1185">Reference proteome</keyword>
<dbReference type="SUPFAM" id="SSF51445">
    <property type="entry name" value="(Trans)glycosidases"/>
    <property type="match status" value="1"/>
</dbReference>
<evidence type="ECO:0000256" key="2">
    <source>
        <dbReference type="ARBA" id="ARBA00009121"/>
    </source>
</evidence>
<dbReference type="Pfam" id="PF17957">
    <property type="entry name" value="Big_7"/>
    <property type="match status" value="4"/>
</dbReference>
<dbReference type="Gene3D" id="3.20.20.80">
    <property type="entry name" value="Glycosidases"/>
    <property type="match status" value="2"/>
</dbReference>
<dbReference type="SMART" id="SM00089">
    <property type="entry name" value="PKD"/>
    <property type="match status" value="3"/>
</dbReference>
<feature type="region of interest" description="Disordered" evidence="9">
    <location>
        <begin position="136"/>
        <end position="159"/>
    </location>
</feature>
<dbReference type="SUPFAM" id="SSF51055">
    <property type="entry name" value="Carbohydrate binding domain"/>
    <property type="match status" value="2"/>
</dbReference>
<keyword evidence="4 8" id="KW-0378">Hydrolase</keyword>
<dbReference type="SMART" id="SM00636">
    <property type="entry name" value="Glyco_18"/>
    <property type="match status" value="1"/>
</dbReference>
<reference evidence="11 12" key="1">
    <citation type="submission" date="2019-07" db="EMBL/GenBank/DDBJ databases">
        <title>Genomic Encyclopedia of Archaeal and Bacterial Type Strains, Phase II (KMG-II): from individual species to whole genera.</title>
        <authorList>
            <person name="Goeker M."/>
        </authorList>
    </citation>
    <scope>NUCLEOTIDE SEQUENCE [LARGE SCALE GENOMIC DNA]</scope>
    <source>
        <strain evidence="11 12">DSM 17527</strain>
    </source>
</reference>
<dbReference type="GO" id="GO:0005975">
    <property type="term" value="P:carbohydrate metabolic process"/>
    <property type="evidence" value="ECO:0007669"/>
    <property type="project" value="InterPro"/>
</dbReference>
<dbReference type="Pfam" id="PF02839">
    <property type="entry name" value="CBM_5_12"/>
    <property type="match status" value="2"/>
</dbReference>
<dbReference type="GO" id="GO:0008843">
    <property type="term" value="F:endochitinase activity"/>
    <property type="evidence" value="ECO:0007669"/>
    <property type="project" value="UniProtKB-EC"/>
</dbReference>
<dbReference type="InterPro" id="IPR013783">
    <property type="entry name" value="Ig-like_fold"/>
</dbReference>
<keyword evidence="5" id="KW-0624">Polysaccharide degradation</keyword>
<dbReference type="Proteomes" id="UP000324376">
    <property type="component" value="Unassembled WGS sequence"/>
</dbReference>